<dbReference type="Gene3D" id="1.10.101.10">
    <property type="entry name" value="PGBD-like superfamily/PGBD"/>
    <property type="match status" value="1"/>
</dbReference>
<dbReference type="RefSeq" id="WP_211856166.1">
    <property type="nucleotide sequence ID" value="NZ_JAAGBB010000055.1"/>
</dbReference>
<protein>
    <submittedName>
        <fullName evidence="3">Peptidoglycan-binding protein</fullName>
    </submittedName>
</protein>
<dbReference type="InterPro" id="IPR002477">
    <property type="entry name" value="Peptidoglycan-bd-like"/>
</dbReference>
<feature type="domain" description="Peptidoglycan binding-like" evidence="2">
    <location>
        <begin position="58"/>
        <end position="113"/>
    </location>
</feature>
<name>A0ABS5F728_9PROT</name>
<dbReference type="EMBL" id="JAAGBB010000055">
    <property type="protein sequence ID" value="MBR0668391.1"/>
    <property type="molecule type" value="Genomic_DNA"/>
</dbReference>
<feature type="compositionally biased region" description="Low complexity" evidence="1">
    <location>
        <begin position="1"/>
        <end position="41"/>
    </location>
</feature>
<dbReference type="Proteomes" id="UP001196870">
    <property type="component" value="Unassembled WGS sequence"/>
</dbReference>
<reference evidence="4" key="1">
    <citation type="journal article" date="2021" name="Syst. Appl. Microbiol.">
        <title>Roseomonas hellenica sp. nov., isolated from roots of wild-growing Alkanna tinctoria.</title>
        <authorList>
            <person name="Rat A."/>
            <person name="Naranjo H.D."/>
            <person name="Lebbe L."/>
            <person name="Cnockaert M."/>
            <person name="Krigas N."/>
            <person name="Grigoriadou K."/>
            <person name="Maloupa E."/>
            <person name="Willems A."/>
        </authorList>
    </citation>
    <scope>NUCLEOTIDE SEQUENCE [LARGE SCALE GENOMIC DNA]</scope>
    <source>
        <strain evidence="4">LMG 31523</strain>
    </source>
</reference>
<gene>
    <name evidence="3" type="ORF">GXW71_28825</name>
</gene>
<dbReference type="SUPFAM" id="SSF47090">
    <property type="entry name" value="PGBD-like"/>
    <property type="match status" value="1"/>
</dbReference>
<evidence type="ECO:0000256" key="1">
    <source>
        <dbReference type="SAM" id="MobiDB-lite"/>
    </source>
</evidence>
<feature type="region of interest" description="Disordered" evidence="1">
    <location>
        <begin position="1"/>
        <end position="47"/>
    </location>
</feature>
<accession>A0ABS5F728</accession>
<feature type="non-terminal residue" evidence="3">
    <location>
        <position position="1"/>
    </location>
</feature>
<dbReference type="InterPro" id="IPR036365">
    <property type="entry name" value="PGBD-like_sf"/>
</dbReference>
<organism evidence="3 4">
    <name type="scientific">Plastoroseomonas hellenica</name>
    <dbReference type="NCBI Taxonomy" id="2687306"/>
    <lineage>
        <taxon>Bacteria</taxon>
        <taxon>Pseudomonadati</taxon>
        <taxon>Pseudomonadota</taxon>
        <taxon>Alphaproteobacteria</taxon>
        <taxon>Acetobacterales</taxon>
        <taxon>Acetobacteraceae</taxon>
        <taxon>Plastoroseomonas</taxon>
    </lineage>
</organism>
<dbReference type="Pfam" id="PF01471">
    <property type="entry name" value="PG_binding_1"/>
    <property type="match status" value="1"/>
</dbReference>
<sequence>APPAAPVAEAAPQPAPSAASPAAESPPAIAAAPSAPAASVPAAPPAAPPVIDLVQLSEADRRAIQTSLQMLGYYRDRIDGNFRPSTRTAIRRYQREIGEAATGGLTAEQARRLIAGAASRRR</sequence>
<proteinExistence type="predicted"/>
<evidence type="ECO:0000313" key="4">
    <source>
        <dbReference type="Proteomes" id="UP001196870"/>
    </source>
</evidence>
<evidence type="ECO:0000313" key="3">
    <source>
        <dbReference type="EMBL" id="MBR0668391.1"/>
    </source>
</evidence>
<keyword evidence="4" id="KW-1185">Reference proteome</keyword>
<dbReference type="InterPro" id="IPR036366">
    <property type="entry name" value="PGBDSf"/>
</dbReference>
<evidence type="ECO:0000259" key="2">
    <source>
        <dbReference type="Pfam" id="PF01471"/>
    </source>
</evidence>
<comment type="caution">
    <text evidence="3">The sequence shown here is derived from an EMBL/GenBank/DDBJ whole genome shotgun (WGS) entry which is preliminary data.</text>
</comment>